<keyword evidence="12 13" id="KW-0472">Membrane</keyword>
<accession>A0A090DYN7</accession>
<dbReference type="PANTHER" id="PTHR47354">
    <property type="entry name" value="NADH OXIDOREDUCTASE HCR"/>
    <property type="match status" value="1"/>
</dbReference>
<name>A0A090DYN7_9BACT</name>
<keyword evidence="4 13" id="KW-0812">Transmembrane</keyword>
<evidence type="ECO:0000256" key="11">
    <source>
        <dbReference type="ARBA" id="ARBA00023014"/>
    </source>
</evidence>
<comment type="cofactor">
    <cofactor evidence="1">
        <name>FAD</name>
        <dbReference type="ChEBI" id="CHEBI:57692"/>
    </cofactor>
</comment>
<dbReference type="Gene3D" id="3.40.50.80">
    <property type="entry name" value="Nucleotide-binding domain of ferredoxin-NADP reductase (FNR) module"/>
    <property type="match status" value="1"/>
</dbReference>
<evidence type="ECO:0000256" key="10">
    <source>
        <dbReference type="ARBA" id="ARBA00023004"/>
    </source>
</evidence>
<evidence type="ECO:0000313" key="16">
    <source>
        <dbReference type="Proteomes" id="UP000031552"/>
    </source>
</evidence>
<organism evidence="15 16">
    <name type="scientific">Candidatus Criblamydia sequanensis CRIB-18</name>
    <dbReference type="NCBI Taxonomy" id="1437425"/>
    <lineage>
        <taxon>Bacteria</taxon>
        <taxon>Pseudomonadati</taxon>
        <taxon>Chlamydiota</taxon>
        <taxon>Chlamydiia</taxon>
        <taxon>Parachlamydiales</taxon>
        <taxon>Candidatus Criblamydiaceae</taxon>
        <taxon>Candidatus Criblamydia</taxon>
    </lineage>
</organism>
<feature type="domain" description="FAD-binding FR-type" evidence="14">
    <location>
        <begin position="212"/>
        <end position="312"/>
    </location>
</feature>
<keyword evidence="10" id="KW-0408">Iron</keyword>
<evidence type="ECO:0000259" key="14">
    <source>
        <dbReference type="PROSITE" id="PS51384"/>
    </source>
</evidence>
<dbReference type="PRINTS" id="PR00410">
    <property type="entry name" value="PHEHYDRXLASE"/>
</dbReference>
<dbReference type="Proteomes" id="UP000031552">
    <property type="component" value="Unassembled WGS sequence"/>
</dbReference>
<evidence type="ECO:0000256" key="4">
    <source>
        <dbReference type="ARBA" id="ARBA00022692"/>
    </source>
</evidence>
<evidence type="ECO:0000313" key="15">
    <source>
        <dbReference type="EMBL" id="CDR33819.1"/>
    </source>
</evidence>
<sequence>MWKIGKWSFNLHSPIFLIIVSLCFYLAIWFLATMGTPLCDCWPLKIWATSLGVAGYFIFSFSLLLSSRWKKLEDWFGGLDQIYHLHKRLGIWGFCLILLHPWVEALKWLPDRIEKFIFFILPIHGRLSVNLGSYAYWLMLLILGVTLLKLLPYNKWKILHKLMSVVFLLASLHIVLSDKRVGSEFAQLMLYLPMGIGFLGIFYKQIYIPFFAKHSSFVVTNVKNINDNIVEVTLSPKKEPLKFISGQYGFFTFYGPSLSKESHPFTLIESIEGSTISLLVKAQGDYTINLHRHIKKGDIGICEGPYGRLNYNQAGNSQIWIAGGIGVVPFLAWIRAMKRTFPKGIKIDFYYCIHRETDAVFYREFKEFSTAYPDFRIILCCSEKGNRLDMHKIIDFSGNISSKQVFMCGPLKLTSDFKSKLQAYGVSYDNIFVEDFDFF</sequence>
<feature type="transmembrane region" description="Helical" evidence="13">
    <location>
        <begin position="15"/>
        <end position="34"/>
    </location>
</feature>
<keyword evidence="8 13" id="KW-1133">Transmembrane helix</keyword>
<feature type="transmembrane region" description="Helical" evidence="13">
    <location>
        <begin position="89"/>
        <end position="110"/>
    </location>
</feature>
<gene>
    <name evidence="15" type="ORF">CSEC_0992</name>
</gene>
<dbReference type="OrthoDB" id="573132at2"/>
<dbReference type="PANTHER" id="PTHR47354:SF8">
    <property type="entry name" value="1,2-PHENYLACETYL-COA EPOXIDASE, SUBUNIT E"/>
    <property type="match status" value="1"/>
</dbReference>
<dbReference type="GO" id="GO:0051537">
    <property type="term" value="F:2 iron, 2 sulfur cluster binding"/>
    <property type="evidence" value="ECO:0007669"/>
    <property type="project" value="UniProtKB-KW"/>
</dbReference>
<dbReference type="Pfam" id="PF00175">
    <property type="entry name" value="NAD_binding_1"/>
    <property type="match status" value="1"/>
</dbReference>
<evidence type="ECO:0000256" key="1">
    <source>
        <dbReference type="ARBA" id="ARBA00001974"/>
    </source>
</evidence>
<evidence type="ECO:0000256" key="5">
    <source>
        <dbReference type="ARBA" id="ARBA00022714"/>
    </source>
</evidence>
<keyword evidence="5" id="KW-0001">2Fe-2S</keyword>
<dbReference type="InterPro" id="IPR050415">
    <property type="entry name" value="MRET"/>
</dbReference>
<dbReference type="GO" id="GO:0046872">
    <property type="term" value="F:metal ion binding"/>
    <property type="evidence" value="ECO:0007669"/>
    <property type="project" value="UniProtKB-KW"/>
</dbReference>
<dbReference type="InterPro" id="IPR039261">
    <property type="entry name" value="FNR_nucleotide-bd"/>
</dbReference>
<feature type="transmembrane region" description="Helical" evidence="13">
    <location>
        <begin position="158"/>
        <end position="176"/>
    </location>
</feature>
<evidence type="ECO:0000256" key="7">
    <source>
        <dbReference type="ARBA" id="ARBA00022827"/>
    </source>
</evidence>
<dbReference type="GO" id="GO:0016491">
    <property type="term" value="F:oxidoreductase activity"/>
    <property type="evidence" value="ECO:0007669"/>
    <property type="project" value="UniProtKB-KW"/>
</dbReference>
<dbReference type="EMBL" id="CCEJ010000004">
    <property type="protein sequence ID" value="CDR33819.1"/>
    <property type="molecule type" value="Genomic_DNA"/>
</dbReference>
<comment type="caution">
    <text evidence="15">The sequence shown here is derived from an EMBL/GenBank/DDBJ whole genome shotgun (WGS) entry which is preliminary data.</text>
</comment>
<feature type="transmembrane region" description="Helical" evidence="13">
    <location>
        <begin position="188"/>
        <end position="208"/>
    </location>
</feature>
<dbReference type="InterPro" id="IPR001433">
    <property type="entry name" value="OxRdtase_FAD/NAD-bd"/>
</dbReference>
<evidence type="ECO:0000256" key="12">
    <source>
        <dbReference type="ARBA" id="ARBA00023136"/>
    </source>
</evidence>
<dbReference type="Pfam" id="PF01794">
    <property type="entry name" value="Ferric_reduct"/>
    <property type="match status" value="1"/>
</dbReference>
<keyword evidence="16" id="KW-1185">Reference proteome</keyword>
<keyword evidence="7" id="KW-0274">FAD</keyword>
<dbReference type="eggNOG" id="COG4097">
    <property type="taxonomic scope" value="Bacteria"/>
</dbReference>
<dbReference type="SUPFAM" id="SSF63380">
    <property type="entry name" value="Riboflavin synthase domain-like"/>
    <property type="match status" value="1"/>
</dbReference>
<reference evidence="15" key="1">
    <citation type="submission" date="2013-12" db="EMBL/GenBank/DDBJ databases">
        <authorList>
            <person name="Linke B."/>
        </authorList>
    </citation>
    <scope>NUCLEOTIDE SEQUENCE [LARGE SCALE GENOMIC DNA]</scope>
    <source>
        <strain evidence="15">CRIB-18</strain>
    </source>
</reference>
<dbReference type="InterPro" id="IPR017938">
    <property type="entry name" value="Riboflavin_synthase-like_b-brl"/>
</dbReference>
<evidence type="ECO:0000256" key="9">
    <source>
        <dbReference type="ARBA" id="ARBA00023002"/>
    </source>
</evidence>
<dbReference type="AlphaFoldDB" id="A0A090DYN7"/>
<keyword evidence="3" id="KW-0285">Flavoprotein</keyword>
<dbReference type="SUPFAM" id="SSF52343">
    <property type="entry name" value="Ferredoxin reductase-like, C-terminal NADP-linked domain"/>
    <property type="match status" value="1"/>
</dbReference>
<dbReference type="PROSITE" id="PS51384">
    <property type="entry name" value="FAD_FR"/>
    <property type="match status" value="1"/>
</dbReference>
<dbReference type="InterPro" id="IPR017927">
    <property type="entry name" value="FAD-bd_FR_type"/>
</dbReference>
<dbReference type="Gene3D" id="2.40.30.10">
    <property type="entry name" value="Translation factors"/>
    <property type="match status" value="1"/>
</dbReference>
<feature type="transmembrane region" description="Helical" evidence="13">
    <location>
        <begin position="131"/>
        <end position="152"/>
    </location>
</feature>
<evidence type="ECO:0000256" key="13">
    <source>
        <dbReference type="SAM" id="Phobius"/>
    </source>
</evidence>
<dbReference type="Pfam" id="PF08022">
    <property type="entry name" value="FAD_binding_8"/>
    <property type="match status" value="1"/>
</dbReference>
<evidence type="ECO:0000256" key="8">
    <source>
        <dbReference type="ARBA" id="ARBA00022989"/>
    </source>
</evidence>
<reference evidence="15" key="2">
    <citation type="submission" date="2014-09" db="EMBL/GenBank/DDBJ databases">
        <title>Criblamydia sequanensis harbors a mega-plasmid encoding arsenite resistance.</title>
        <authorList>
            <person name="Bertelli C."/>
            <person name="Goesmann A."/>
            <person name="Greub G."/>
        </authorList>
    </citation>
    <scope>NUCLEOTIDE SEQUENCE [LARGE SCALE GENOMIC DNA]</scope>
    <source>
        <strain evidence="15">CRIB-18</strain>
    </source>
</reference>
<dbReference type="InterPro" id="IPR013112">
    <property type="entry name" value="FAD-bd_8"/>
</dbReference>
<feature type="transmembrane region" description="Helical" evidence="13">
    <location>
        <begin position="46"/>
        <end position="69"/>
    </location>
</feature>
<keyword evidence="6" id="KW-0479">Metal-binding</keyword>
<evidence type="ECO:0000256" key="6">
    <source>
        <dbReference type="ARBA" id="ARBA00022723"/>
    </source>
</evidence>
<keyword evidence="9" id="KW-0560">Oxidoreductase</keyword>
<dbReference type="GO" id="GO:0050660">
    <property type="term" value="F:flavin adenine dinucleotide binding"/>
    <property type="evidence" value="ECO:0007669"/>
    <property type="project" value="TreeGrafter"/>
</dbReference>
<evidence type="ECO:0000256" key="3">
    <source>
        <dbReference type="ARBA" id="ARBA00022630"/>
    </source>
</evidence>
<proteinExistence type="predicted"/>
<comment type="subcellular location">
    <subcellularLocation>
        <location evidence="2">Membrane</location>
        <topology evidence="2">Multi-pass membrane protein</topology>
    </subcellularLocation>
</comment>
<protein>
    <submittedName>
        <fullName evidence="15">Ferric reductase domain-containing protein</fullName>
    </submittedName>
</protein>
<feature type="transmembrane region" description="Helical" evidence="13">
    <location>
        <begin position="319"/>
        <end position="336"/>
    </location>
</feature>
<keyword evidence="11" id="KW-0411">Iron-sulfur</keyword>
<evidence type="ECO:0000256" key="2">
    <source>
        <dbReference type="ARBA" id="ARBA00004141"/>
    </source>
</evidence>
<dbReference type="InterPro" id="IPR013130">
    <property type="entry name" value="Fe3_Rdtase_TM_dom"/>
</dbReference>
<dbReference type="GO" id="GO:0016020">
    <property type="term" value="C:membrane"/>
    <property type="evidence" value="ECO:0007669"/>
    <property type="project" value="UniProtKB-SubCell"/>
</dbReference>